<evidence type="ECO:0000313" key="4">
    <source>
        <dbReference type="Proteomes" id="UP000589716"/>
    </source>
</evidence>
<organism evidence="3 4">
    <name type="scientific">Ottowia beijingensis</name>
    <dbReference type="NCBI Taxonomy" id="1207057"/>
    <lineage>
        <taxon>Bacteria</taxon>
        <taxon>Pseudomonadati</taxon>
        <taxon>Pseudomonadota</taxon>
        <taxon>Betaproteobacteria</taxon>
        <taxon>Burkholderiales</taxon>
        <taxon>Comamonadaceae</taxon>
        <taxon>Ottowia</taxon>
    </lineage>
</organism>
<dbReference type="InterPro" id="IPR007314">
    <property type="entry name" value="Cofac_haem-bd_dom"/>
</dbReference>
<keyword evidence="3" id="KW-0449">Lipoprotein</keyword>
<proteinExistence type="predicted"/>
<evidence type="ECO:0000256" key="1">
    <source>
        <dbReference type="SAM" id="SignalP"/>
    </source>
</evidence>
<dbReference type="CDD" id="cd14727">
    <property type="entry name" value="ChanN-like"/>
    <property type="match status" value="1"/>
</dbReference>
<dbReference type="RefSeq" id="WP_180550613.1">
    <property type="nucleotide sequence ID" value="NZ_JACCKX010000001.1"/>
</dbReference>
<keyword evidence="4" id="KW-1185">Reference proteome</keyword>
<protein>
    <submittedName>
        <fullName evidence="3">ChaN family lipoprotein</fullName>
    </submittedName>
</protein>
<evidence type="ECO:0000259" key="2">
    <source>
        <dbReference type="Pfam" id="PF04187"/>
    </source>
</evidence>
<gene>
    <name evidence="3" type="ORF">H0I39_11810</name>
</gene>
<dbReference type="AlphaFoldDB" id="A0A853IP73"/>
<accession>A0A853IP73</accession>
<dbReference type="Gene3D" id="3.40.50.11550">
    <property type="match status" value="1"/>
</dbReference>
<comment type="caution">
    <text evidence="3">The sequence shown here is derived from an EMBL/GenBank/DDBJ whole genome shotgun (WGS) entry which is preliminary data.</text>
</comment>
<feature type="chain" id="PRO_5032334121" evidence="1">
    <location>
        <begin position="20"/>
        <end position="278"/>
    </location>
</feature>
<evidence type="ECO:0000313" key="3">
    <source>
        <dbReference type="EMBL" id="NZA02266.1"/>
    </source>
</evidence>
<dbReference type="EMBL" id="JACCKX010000001">
    <property type="protein sequence ID" value="NZA02266.1"/>
    <property type="molecule type" value="Genomic_DNA"/>
</dbReference>
<reference evidence="3 4" key="1">
    <citation type="submission" date="2020-07" db="EMBL/GenBank/DDBJ databases">
        <authorList>
            <person name="Maaloum M."/>
        </authorList>
    </citation>
    <scope>NUCLEOTIDE SEQUENCE [LARGE SCALE GENOMIC DNA]</scope>
    <source>
        <strain evidence="3 4">GCS-AN-3</strain>
    </source>
</reference>
<sequence length="278" mass="29373">MPAAALSLALLGAAGCATPAPLGADGQARLATLLPADVLLLGEQHDAPAHQQLQRQTVQWLAARGALAALALEMAEQGRSTAGLPRHASESQVQRALAWRDAGWPWQTYRPVVMAAVRAGVPVLGANLPAARQREAMRDAALDARLPPAALAEQQQRMRDGHCGLLPESQIGPMTRVQIARDIAMADTVRAARQPGRTVLLVAGNGHVHRALGVPLHLPPDLTTKVLSAQSGQAQAAIDSEVTDTLPAHTSGADLLWPTPPVPPRDYCAELRRATRQP</sequence>
<dbReference type="Gene3D" id="1.10.8.760">
    <property type="entry name" value="Haem-binding uptake, Tiki superfamily, ChaN, domain 2"/>
    <property type="match status" value="1"/>
</dbReference>
<keyword evidence="1" id="KW-0732">Signal</keyword>
<dbReference type="Proteomes" id="UP000589716">
    <property type="component" value="Unassembled WGS sequence"/>
</dbReference>
<name>A0A853IP73_9BURK</name>
<dbReference type="SUPFAM" id="SSF159501">
    <property type="entry name" value="EreA/ChaN-like"/>
    <property type="match status" value="1"/>
</dbReference>
<dbReference type="Pfam" id="PF04187">
    <property type="entry name" value="Cofac_haem_bdg"/>
    <property type="match status" value="1"/>
</dbReference>
<feature type="domain" description="Haem-binding uptake Tiki superfamily ChaN" evidence="2">
    <location>
        <begin position="31"/>
        <end position="218"/>
    </location>
</feature>
<feature type="signal peptide" evidence="1">
    <location>
        <begin position="1"/>
        <end position="19"/>
    </location>
</feature>